<protein>
    <submittedName>
        <fullName evidence="3">ATP-binding protein</fullName>
    </submittedName>
</protein>
<keyword evidence="1" id="KW-0723">Serine/threonine-protein kinase</keyword>
<dbReference type="Proteomes" id="UP000305778">
    <property type="component" value="Unassembled WGS sequence"/>
</dbReference>
<dbReference type="CDD" id="cd16936">
    <property type="entry name" value="HATPase_RsbW-like"/>
    <property type="match status" value="1"/>
</dbReference>
<feature type="domain" description="Histidine kinase/HSP90-like ATPase" evidence="2">
    <location>
        <begin position="19"/>
        <end position="116"/>
    </location>
</feature>
<evidence type="ECO:0000259" key="2">
    <source>
        <dbReference type="Pfam" id="PF13581"/>
    </source>
</evidence>
<dbReference type="PANTHER" id="PTHR35526">
    <property type="entry name" value="ANTI-SIGMA-F FACTOR RSBW-RELATED"/>
    <property type="match status" value="1"/>
</dbReference>
<dbReference type="InterPro" id="IPR036890">
    <property type="entry name" value="HATPase_C_sf"/>
</dbReference>
<sequence length="216" mass="23406">MHKNRDNALRRHCVLPFGAEPGAVPALRRAVGRQLAAWDASAVTDVAQLAVTELAANVIKHVGEGTAATLVMEDEAGCLRIEMHDTSPVLPTCRQATPDQEAGRGIALVTAITDGWFCVSTAAGKAVCCEVSYSARKPDNAHNRERISRAMAFVEAYALYWRSPETHPLRSAPAVAEVATDLITDLICWLADKGYDPDDILDRAQTHFEAEQLTEA</sequence>
<proteinExistence type="predicted"/>
<dbReference type="SUPFAM" id="SSF55874">
    <property type="entry name" value="ATPase domain of HSP90 chaperone/DNA topoisomerase II/histidine kinase"/>
    <property type="match status" value="1"/>
</dbReference>
<evidence type="ECO:0000313" key="3">
    <source>
        <dbReference type="EMBL" id="TKA00179.1"/>
    </source>
</evidence>
<name>A0A4V5MXG6_9ACTN</name>
<dbReference type="Pfam" id="PF13581">
    <property type="entry name" value="HATPase_c_2"/>
    <property type="match status" value="1"/>
</dbReference>
<keyword evidence="3" id="KW-0547">Nucleotide-binding</keyword>
<evidence type="ECO:0000256" key="1">
    <source>
        <dbReference type="ARBA" id="ARBA00022527"/>
    </source>
</evidence>
<keyword evidence="4" id="KW-1185">Reference proteome</keyword>
<dbReference type="EMBL" id="SUMC01000089">
    <property type="protein sequence ID" value="TKA00179.1"/>
    <property type="molecule type" value="Genomic_DNA"/>
</dbReference>
<reference evidence="3 4" key="1">
    <citation type="submission" date="2019-04" db="EMBL/GenBank/DDBJ databases">
        <title>Streptomyces oryziradicis sp. nov., a novel actinomycete isolated from rhizosphere soil of rice (Oryza sativa L.).</title>
        <authorList>
            <person name="Li C."/>
        </authorList>
    </citation>
    <scope>NUCLEOTIDE SEQUENCE [LARGE SCALE GENOMIC DNA]</scope>
    <source>
        <strain evidence="3 4">NEAU-C40</strain>
    </source>
</reference>
<dbReference type="AlphaFoldDB" id="A0A4V5MXG6"/>
<keyword evidence="1" id="KW-0418">Kinase</keyword>
<keyword evidence="1" id="KW-0808">Transferase</keyword>
<accession>A0A4V5MXG6</accession>
<organism evidence="3 4">
    <name type="scientific">Actinacidiphila oryziradicis</name>
    <dbReference type="NCBI Taxonomy" id="2571141"/>
    <lineage>
        <taxon>Bacteria</taxon>
        <taxon>Bacillati</taxon>
        <taxon>Actinomycetota</taxon>
        <taxon>Actinomycetes</taxon>
        <taxon>Kitasatosporales</taxon>
        <taxon>Streptomycetaceae</taxon>
        <taxon>Actinacidiphila</taxon>
    </lineage>
</organism>
<dbReference type="GO" id="GO:0004674">
    <property type="term" value="F:protein serine/threonine kinase activity"/>
    <property type="evidence" value="ECO:0007669"/>
    <property type="project" value="UniProtKB-KW"/>
</dbReference>
<dbReference type="OrthoDB" id="3211521at2"/>
<dbReference type="InterPro" id="IPR050267">
    <property type="entry name" value="Anti-sigma-factor_SerPK"/>
</dbReference>
<keyword evidence="3" id="KW-0067">ATP-binding</keyword>
<dbReference type="GO" id="GO:0005524">
    <property type="term" value="F:ATP binding"/>
    <property type="evidence" value="ECO:0007669"/>
    <property type="project" value="UniProtKB-KW"/>
</dbReference>
<dbReference type="Gene3D" id="3.30.565.10">
    <property type="entry name" value="Histidine kinase-like ATPase, C-terminal domain"/>
    <property type="match status" value="1"/>
</dbReference>
<dbReference type="InterPro" id="IPR003594">
    <property type="entry name" value="HATPase_dom"/>
</dbReference>
<comment type="caution">
    <text evidence="3">The sequence shown here is derived from an EMBL/GenBank/DDBJ whole genome shotgun (WGS) entry which is preliminary data.</text>
</comment>
<evidence type="ECO:0000313" key="4">
    <source>
        <dbReference type="Proteomes" id="UP000305778"/>
    </source>
</evidence>
<dbReference type="PANTHER" id="PTHR35526:SF3">
    <property type="entry name" value="ANTI-SIGMA-F FACTOR RSBW"/>
    <property type="match status" value="1"/>
</dbReference>
<gene>
    <name evidence="3" type="ORF">FCI23_43360</name>
</gene>
<dbReference type="RefSeq" id="WP_136729562.1">
    <property type="nucleotide sequence ID" value="NZ_SUMC01000089.1"/>
</dbReference>